<name>A0AA46AFU8_9BACL</name>
<dbReference type="AlphaFoldDB" id="A0AA46AFU8"/>
<accession>A0AA46AFU8</accession>
<comment type="caution">
    <text evidence="1">The sequence shown here is derived from an EMBL/GenBank/DDBJ whole genome shotgun (WGS) entry which is preliminary data.</text>
</comment>
<proteinExistence type="predicted"/>
<protein>
    <submittedName>
        <fullName evidence="1">Uncharacterized protein</fullName>
    </submittedName>
</protein>
<evidence type="ECO:0000313" key="1">
    <source>
        <dbReference type="EMBL" id="SMP22296.1"/>
    </source>
</evidence>
<dbReference type="EMBL" id="FXTU01000004">
    <property type="protein sequence ID" value="SMP22296.1"/>
    <property type="molecule type" value="Genomic_DNA"/>
</dbReference>
<organism evidence="1 2">
    <name type="scientific">Laceyella tengchongensis</name>
    <dbReference type="NCBI Taxonomy" id="574699"/>
    <lineage>
        <taxon>Bacteria</taxon>
        <taxon>Bacillati</taxon>
        <taxon>Bacillota</taxon>
        <taxon>Bacilli</taxon>
        <taxon>Bacillales</taxon>
        <taxon>Thermoactinomycetaceae</taxon>
        <taxon>Laceyella</taxon>
    </lineage>
</organism>
<reference evidence="1" key="1">
    <citation type="submission" date="2017-05" db="EMBL/GenBank/DDBJ databases">
        <authorList>
            <person name="Varghese N."/>
            <person name="Submissions S."/>
        </authorList>
    </citation>
    <scope>NUCLEOTIDE SEQUENCE</scope>
    <source>
        <strain evidence="1">DSM 45262</strain>
    </source>
</reference>
<keyword evidence="2" id="KW-1185">Reference proteome</keyword>
<dbReference type="Proteomes" id="UP001157946">
    <property type="component" value="Unassembled WGS sequence"/>
</dbReference>
<evidence type="ECO:0000313" key="2">
    <source>
        <dbReference type="Proteomes" id="UP001157946"/>
    </source>
</evidence>
<gene>
    <name evidence="1" type="ORF">SAMN06265361_10433</name>
</gene>
<sequence length="38" mass="4639">MYFYLINYLLLLLEGCILSRFRLCSIFFVLNASNLFWQ</sequence>